<reference evidence="4" key="1">
    <citation type="submission" date="2020-10" db="EMBL/GenBank/DDBJ databases">
        <authorList>
            <person name="Gilroy R."/>
        </authorList>
    </citation>
    <scope>NUCLEOTIDE SEQUENCE</scope>
    <source>
        <strain evidence="4">ChiGjej1B1-24693</strain>
    </source>
</reference>
<dbReference type="InterPro" id="IPR025326">
    <property type="entry name" value="DUF4232"/>
</dbReference>
<dbReference type="Proteomes" id="UP000886842">
    <property type="component" value="Unassembled WGS sequence"/>
</dbReference>
<dbReference type="AlphaFoldDB" id="A0A9D1GUV5"/>
<reference evidence="4" key="2">
    <citation type="journal article" date="2021" name="PeerJ">
        <title>Extensive microbial diversity within the chicken gut microbiome revealed by metagenomics and culture.</title>
        <authorList>
            <person name="Gilroy R."/>
            <person name="Ravi A."/>
            <person name="Getino M."/>
            <person name="Pursley I."/>
            <person name="Horton D.L."/>
            <person name="Alikhan N.F."/>
            <person name="Baker D."/>
            <person name="Gharbi K."/>
            <person name="Hall N."/>
            <person name="Watson M."/>
            <person name="Adriaenssens E.M."/>
            <person name="Foster-Nyarko E."/>
            <person name="Jarju S."/>
            <person name="Secka A."/>
            <person name="Antonio M."/>
            <person name="Oren A."/>
            <person name="Chaudhuri R.R."/>
            <person name="La Ragione R."/>
            <person name="Hildebrand F."/>
            <person name="Pallen M.J."/>
        </authorList>
    </citation>
    <scope>NUCLEOTIDE SEQUENCE</scope>
    <source>
        <strain evidence="4">ChiGjej1B1-24693</strain>
    </source>
</reference>
<evidence type="ECO:0000259" key="3">
    <source>
        <dbReference type="Pfam" id="PF14016"/>
    </source>
</evidence>
<name>A0A9D1GUV5_9ACTN</name>
<dbReference type="Pfam" id="PF14016">
    <property type="entry name" value="DUF4232"/>
    <property type="match status" value="1"/>
</dbReference>
<feature type="compositionally biased region" description="Low complexity" evidence="1">
    <location>
        <begin position="30"/>
        <end position="69"/>
    </location>
</feature>
<dbReference type="PROSITE" id="PS51257">
    <property type="entry name" value="PROKAR_LIPOPROTEIN"/>
    <property type="match status" value="1"/>
</dbReference>
<protein>
    <submittedName>
        <fullName evidence="4">DUF4232 domain-containing protein</fullName>
    </submittedName>
</protein>
<feature type="region of interest" description="Disordered" evidence="1">
    <location>
        <begin position="25"/>
        <end position="89"/>
    </location>
</feature>
<accession>A0A9D1GUV5</accession>
<comment type="caution">
    <text evidence="4">The sequence shown here is derived from an EMBL/GenBank/DDBJ whole genome shotgun (WGS) entry which is preliminary data.</text>
</comment>
<dbReference type="EMBL" id="DVLP01000039">
    <property type="protein sequence ID" value="HIT74201.1"/>
    <property type="molecule type" value="Genomic_DNA"/>
</dbReference>
<evidence type="ECO:0000256" key="2">
    <source>
        <dbReference type="SAM" id="SignalP"/>
    </source>
</evidence>
<feature type="signal peptide" evidence="2">
    <location>
        <begin position="1"/>
        <end position="22"/>
    </location>
</feature>
<evidence type="ECO:0000313" key="4">
    <source>
        <dbReference type="EMBL" id="HIT74201.1"/>
    </source>
</evidence>
<proteinExistence type="predicted"/>
<organism evidence="4 5">
    <name type="scientific">Candidatus Avipropionibacterium avicola</name>
    <dbReference type="NCBI Taxonomy" id="2840701"/>
    <lineage>
        <taxon>Bacteria</taxon>
        <taxon>Bacillati</taxon>
        <taxon>Actinomycetota</taxon>
        <taxon>Actinomycetes</taxon>
        <taxon>Propionibacteriales</taxon>
        <taxon>Propionibacteriaceae</taxon>
        <taxon>Propionibacteriaceae incertae sedis</taxon>
        <taxon>Candidatus Avipropionibacterium</taxon>
    </lineage>
</organism>
<sequence length="222" mass="22537">MDLRRIKTLLAAGALVPALALAACGNSAEPGAGPSDDPGAGDSASATSSSPAASDPGSSKGADESSTPESPSPTEPNQESADGIADCTPGDITVKLGRAEGAAGSLYVPLIASNTGDQECILEGYPGVSLVAGEGKQIGAPAERTDAEVVRLRLEPGKSATATLRVVQADNYDADECDPTEAEGLRIYLPDNKDALFVEDDSFTGCGNDEVKLLEVKPFTVE</sequence>
<feature type="domain" description="DUF4232" evidence="3">
    <location>
        <begin position="87"/>
        <end position="219"/>
    </location>
</feature>
<keyword evidence="2" id="KW-0732">Signal</keyword>
<evidence type="ECO:0000313" key="5">
    <source>
        <dbReference type="Proteomes" id="UP000886842"/>
    </source>
</evidence>
<feature type="chain" id="PRO_5038474753" evidence="2">
    <location>
        <begin position="23"/>
        <end position="222"/>
    </location>
</feature>
<gene>
    <name evidence="4" type="ORF">IAA98_01275</name>
</gene>
<evidence type="ECO:0000256" key="1">
    <source>
        <dbReference type="SAM" id="MobiDB-lite"/>
    </source>
</evidence>